<dbReference type="PANTHER" id="PTHR30572">
    <property type="entry name" value="MEMBRANE COMPONENT OF TRANSPORTER-RELATED"/>
    <property type="match status" value="1"/>
</dbReference>
<reference evidence="9" key="1">
    <citation type="submission" date="2021-01" db="EMBL/GenBank/DDBJ databases">
        <title>Genome public.</title>
        <authorList>
            <person name="Liu C."/>
            <person name="Sun Q."/>
        </authorList>
    </citation>
    <scope>NUCLEOTIDE SEQUENCE</scope>
    <source>
        <strain evidence="9">YIM B02565</strain>
    </source>
</reference>
<feature type="domain" description="ABC3 transporter permease C-terminal" evidence="8">
    <location>
        <begin position="247"/>
        <end position="361"/>
    </location>
</feature>
<sequence length="372" mass="42381">MSPLSSIKYLMSHKRRTFSIALSISLSILIVFIFQLEIRNMVDGFYLSSNRLKSFSEVKALNGNDAEKLVNKIQQQGNGDKVINTVERSSSYRTGIGTDAELIVYNMTNKDIEYTMKKLSLKLKEGYIDSTKKDGLIISEQVARNKKVKLGDRISKDTDDFFRIDGEYEIRGIYEGNINVAFIPTDQKEIDMIQNKNFLLFFNESNKSQINSSLLSEKSKKYTVTTYETDINDIESFFSSFTIITNIVVFILVMVQGIILGFINYSAYYQRKNEFGVLKALGYSITDIFIKIIKEIFVTTIVGVLFAVVLIILYVVARNIHGFYSGMPAYRVELSDSFKIIPFPMFITLFSIFPIINLIRNADTIAIIEGGR</sequence>
<gene>
    <name evidence="9" type="ORF">JK634_06815</name>
</gene>
<proteinExistence type="inferred from homology"/>
<keyword evidence="4 7" id="KW-1133">Transmembrane helix</keyword>
<protein>
    <submittedName>
        <fullName evidence="9">FtsX-like permease family protein</fullName>
    </submittedName>
</protein>
<dbReference type="RefSeq" id="WP_202766894.1">
    <property type="nucleotide sequence ID" value="NZ_JAESWA010000020.1"/>
</dbReference>
<feature type="transmembrane region" description="Helical" evidence="7">
    <location>
        <begin position="337"/>
        <end position="359"/>
    </location>
</feature>
<dbReference type="AlphaFoldDB" id="A0A937FEP4"/>
<feature type="transmembrane region" description="Helical" evidence="7">
    <location>
        <begin position="20"/>
        <end position="38"/>
    </location>
</feature>
<evidence type="ECO:0000256" key="6">
    <source>
        <dbReference type="ARBA" id="ARBA00038076"/>
    </source>
</evidence>
<evidence type="ECO:0000256" key="4">
    <source>
        <dbReference type="ARBA" id="ARBA00022989"/>
    </source>
</evidence>
<comment type="caution">
    <text evidence="9">The sequence shown here is derived from an EMBL/GenBank/DDBJ whole genome shotgun (WGS) entry which is preliminary data.</text>
</comment>
<dbReference type="EMBL" id="JAESWA010000020">
    <property type="protein sequence ID" value="MBL4931510.1"/>
    <property type="molecule type" value="Genomic_DNA"/>
</dbReference>
<evidence type="ECO:0000256" key="1">
    <source>
        <dbReference type="ARBA" id="ARBA00004651"/>
    </source>
</evidence>
<comment type="similarity">
    <text evidence="6">Belongs to the ABC-4 integral membrane protein family.</text>
</comment>
<dbReference type="GO" id="GO:0022857">
    <property type="term" value="F:transmembrane transporter activity"/>
    <property type="evidence" value="ECO:0007669"/>
    <property type="project" value="TreeGrafter"/>
</dbReference>
<accession>A0A937FEP4</accession>
<evidence type="ECO:0000256" key="3">
    <source>
        <dbReference type="ARBA" id="ARBA00022692"/>
    </source>
</evidence>
<organism evidence="9 10">
    <name type="scientific">Clostridium paridis</name>
    <dbReference type="NCBI Taxonomy" id="2803863"/>
    <lineage>
        <taxon>Bacteria</taxon>
        <taxon>Bacillati</taxon>
        <taxon>Bacillota</taxon>
        <taxon>Clostridia</taxon>
        <taxon>Eubacteriales</taxon>
        <taxon>Clostridiaceae</taxon>
        <taxon>Clostridium</taxon>
    </lineage>
</organism>
<feature type="transmembrane region" description="Helical" evidence="7">
    <location>
        <begin position="237"/>
        <end position="263"/>
    </location>
</feature>
<keyword evidence="10" id="KW-1185">Reference proteome</keyword>
<dbReference type="InterPro" id="IPR003838">
    <property type="entry name" value="ABC3_permease_C"/>
</dbReference>
<keyword evidence="2" id="KW-1003">Cell membrane</keyword>
<evidence type="ECO:0000313" key="9">
    <source>
        <dbReference type="EMBL" id="MBL4931510.1"/>
    </source>
</evidence>
<keyword evidence="3 7" id="KW-0812">Transmembrane</keyword>
<name>A0A937FEP4_9CLOT</name>
<dbReference type="GO" id="GO:0005886">
    <property type="term" value="C:plasma membrane"/>
    <property type="evidence" value="ECO:0007669"/>
    <property type="project" value="UniProtKB-SubCell"/>
</dbReference>
<feature type="transmembrane region" description="Helical" evidence="7">
    <location>
        <begin position="296"/>
        <end position="317"/>
    </location>
</feature>
<evidence type="ECO:0000259" key="8">
    <source>
        <dbReference type="Pfam" id="PF02687"/>
    </source>
</evidence>
<dbReference type="Proteomes" id="UP000623681">
    <property type="component" value="Unassembled WGS sequence"/>
</dbReference>
<evidence type="ECO:0000256" key="2">
    <source>
        <dbReference type="ARBA" id="ARBA00022475"/>
    </source>
</evidence>
<dbReference type="InterPro" id="IPR050250">
    <property type="entry name" value="Macrolide_Exporter_MacB"/>
</dbReference>
<evidence type="ECO:0000256" key="7">
    <source>
        <dbReference type="SAM" id="Phobius"/>
    </source>
</evidence>
<dbReference type="PANTHER" id="PTHR30572:SF4">
    <property type="entry name" value="ABC TRANSPORTER PERMEASE YTRF"/>
    <property type="match status" value="1"/>
</dbReference>
<comment type="subcellular location">
    <subcellularLocation>
        <location evidence="1">Cell membrane</location>
        <topology evidence="1">Multi-pass membrane protein</topology>
    </subcellularLocation>
</comment>
<dbReference type="Pfam" id="PF02687">
    <property type="entry name" value="FtsX"/>
    <property type="match status" value="1"/>
</dbReference>
<keyword evidence="5 7" id="KW-0472">Membrane</keyword>
<evidence type="ECO:0000256" key="5">
    <source>
        <dbReference type="ARBA" id="ARBA00023136"/>
    </source>
</evidence>
<evidence type="ECO:0000313" key="10">
    <source>
        <dbReference type="Proteomes" id="UP000623681"/>
    </source>
</evidence>